<dbReference type="PANTHER" id="PTHR35295:SF1">
    <property type="entry name" value="DNA LIGASE-LIKE PROTEIN"/>
    <property type="match status" value="1"/>
</dbReference>
<dbReference type="Proteomes" id="UP001604277">
    <property type="component" value="Unassembled WGS sequence"/>
</dbReference>
<evidence type="ECO:0000256" key="1">
    <source>
        <dbReference type="SAM" id="MobiDB-lite"/>
    </source>
</evidence>
<dbReference type="AlphaFoldDB" id="A0ABD1U6D1"/>
<evidence type="ECO:0000313" key="3">
    <source>
        <dbReference type="Proteomes" id="UP001604277"/>
    </source>
</evidence>
<proteinExistence type="predicted"/>
<dbReference type="PANTHER" id="PTHR35295">
    <property type="entry name" value="DNA LIGASE-LIKE PROTEIN"/>
    <property type="match status" value="1"/>
</dbReference>
<name>A0ABD1U6D1_9LAMI</name>
<feature type="compositionally biased region" description="Basic and acidic residues" evidence="1">
    <location>
        <begin position="11"/>
        <end position="22"/>
    </location>
</feature>
<reference evidence="3" key="1">
    <citation type="submission" date="2024-07" db="EMBL/GenBank/DDBJ databases">
        <title>Two chromosome-level genome assemblies of Korean endemic species Abeliophyllum distichum and Forsythia ovata (Oleaceae).</title>
        <authorList>
            <person name="Jang H."/>
        </authorList>
    </citation>
    <scope>NUCLEOTIDE SEQUENCE [LARGE SCALE GENOMIC DNA]</scope>
</reference>
<keyword evidence="3" id="KW-1185">Reference proteome</keyword>
<feature type="region of interest" description="Disordered" evidence="1">
    <location>
        <begin position="1"/>
        <end position="22"/>
    </location>
</feature>
<accession>A0ABD1U6D1</accession>
<protein>
    <submittedName>
        <fullName evidence="2">Uncharacterized protein</fullName>
    </submittedName>
</protein>
<dbReference type="EMBL" id="JBFOLJ010000007">
    <property type="protein sequence ID" value="KAL2520558.1"/>
    <property type="molecule type" value="Genomic_DNA"/>
</dbReference>
<evidence type="ECO:0000313" key="2">
    <source>
        <dbReference type="EMBL" id="KAL2520558.1"/>
    </source>
</evidence>
<comment type="caution">
    <text evidence="2">The sequence shown here is derived from an EMBL/GenBank/DDBJ whole genome shotgun (WGS) entry which is preliminary data.</text>
</comment>
<organism evidence="2 3">
    <name type="scientific">Forsythia ovata</name>
    <dbReference type="NCBI Taxonomy" id="205694"/>
    <lineage>
        <taxon>Eukaryota</taxon>
        <taxon>Viridiplantae</taxon>
        <taxon>Streptophyta</taxon>
        <taxon>Embryophyta</taxon>
        <taxon>Tracheophyta</taxon>
        <taxon>Spermatophyta</taxon>
        <taxon>Magnoliopsida</taxon>
        <taxon>eudicotyledons</taxon>
        <taxon>Gunneridae</taxon>
        <taxon>Pentapetalae</taxon>
        <taxon>asterids</taxon>
        <taxon>lamiids</taxon>
        <taxon>Lamiales</taxon>
        <taxon>Oleaceae</taxon>
        <taxon>Forsythieae</taxon>
        <taxon>Forsythia</taxon>
    </lineage>
</organism>
<sequence>MSATKASTKKRVLESDNSKSESRQRVIVYDDFDVDISNDIKGIMSALKQIKEKAHKNGQKKNEETISSANLKGLLFYEAIMKAVRYTSMAALLGLLSILPFEDQYKPTLAEPPKIWTGN</sequence>
<gene>
    <name evidence="2" type="ORF">Fot_24481</name>
</gene>